<accession>A0AAV2H4F1</accession>
<evidence type="ECO:0000256" key="1">
    <source>
        <dbReference type="SAM" id="Phobius"/>
    </source>
</evidence>
<reference evidence="3 4" key="1">
    <citation type="submission" date="2024-04" db="EMBL/GenBank/DDBJ databases">
        <authorList>
            <consortium name="Genoscope - CEA"/>
            <person name="William W."/>
        </authorList>
    </citation>
    <scope>NUCLEOTIDE SEQUENCE [LARGE SCALE GENOMIC DNA]</scope>
</reference>
<gene>
    <name evidence="3" type="ORF">GSLYS_00002726001</name>
</gene>
<organism evidence="3 4">
    <name type="scientific">Lymnaea stagnalis</name>
    <name type="common">Great pond snail</name>
    <name type="synonym">Helix stagnalis</name>
    <dbReference type="NCBI Taxonomy" id="6523"/>
    <lineage>
        <taxon>Eukaryota</taxon>
        <taxon>Metazoa</taxon>
        <taxon>Spiralia</taxon>
        <taxon>Lophotrochozoa</taxon>
        <taxon>Mollusca</taxon>
        <taxon>Gastropoda</taxon>
        <taxon>Heterobranchia</taxon>
        <taxon>Euthyneura</taxon>
        <taxon>Panpulmonata</taxon>
        <taxon>Hygrophila</taxon>
        <taxon>Lymnaeoidea</taxon>
        <taxon>Lymnaeidae</taxon>
        <taxon>Lymnaea</taxon>
    </lineage>
</organism>
<feature type="chain" id="PRO_5043506009" evidence="2">
    <location>
        <begin position="21"/>
        <end position="319"/>
    </location>
</feature>
<keyword evidence="4" id="KW-1185">Reference proteome</keyword>
<feature type="transmembrane region" description="Helical" evidence="1">
    <location>
        <begin position="180"/>
        <end position="203"/>
    </location>
</feature>
<keyword evidence="1" id="KW-1133">Transmembrane helix</keyword>
<keyword evidence="1" id="KW-0812">Transmembrane</keyword>
<feature type="signal peptide" evidence="2">
    <location>
        <begin position="1"/>
        <end position="20"/>
    </location>
</feature>
<dbReference type="Proteomes" id="UP001497497">
    <property type="component" value="Unassembled WGS sequence"/>
</dbReference>
<name>A0AAV2H4F1_LYMST</name>
<keyword evidence="1" id="KW-0472">Membrane</keyword>
<evidence type="ECO:0000256" key="2">
    <source>
        <dbReference type="SAM" id="SignalP"/>
    </source>
</evidence>
<comment type="caution">
    <text evidence="3">The sequence shown here is derived from an EMBL/GenBank/DDBJ whole genome shotgun (WGS) entry which is preliminary data.</text>
</comment>
<dbReference type="AlphaFoldDB" id="A0AAV2H4F1"/>
<sequence>MDAQLVKLVHICFLIIPTQSGLTEAKVSESKGVLVLHHSNINIYFSESALMGFLNCLSDVYIEPCKMSTQPSSSKVFFVLPKNGTTNNNSNQTFMNINCSLHQGDIDPSNFSYFNIGCVQGETLCDTIINVKASRTSYTNNTLLKTYQISWQPHVSVKLINNSFDIISLDTCKKFSTNIYLLYVLPVNIITICIISMIVTLLLKRKKLCRLSDINSHDVVVYEEIESSLYSNIPLQKTMTGTVDNQCVGKSVCVKENNYVIGRQSGDRTQQAGSLFSVYVNFKENDNEAIENGIVEGDQTQLTYYVVEPETESFGDEQS</sequence>
<evidence type="ECO:0000313" key="4">
    <source>
        <dbReference type="Proteomes" id="UP001497497"/>
    </source>
</evidence>
<protein>
    <submittedName>
        <fullName evidence="3">Uncharacterized protein</fullName>
    </submittedName>
</protein>
<keyword evidence="2" id="KW-0732">Signal</keyword>
<evidence type="ECO:0000313" key="3">
    <source>
        <dbReference type="EMBL" id="CAL1528556.1"/>
    </source>
</evidence>
<proteinExistence type="predicted"/>
<dbReference type="EMBL" id="CAXITT010000034">
    <property type="protein sequence ID" value="CAL1528556.1"/>
    <property type="molecule type" value="Genomic_DNA"/>
</dbReference>